<name>A0AAF0Q9T7_SOLVR</name>
<dbReference type="EMBL" id="CP133614">
    <property type="protein sequence ID" value="WMV19108.1"/>
    <property type="molecule type" value="Genomic_DNA"/>
</dbReference>
<keyword evidence="3" id="KW-1185">Reference proteome</keyword>
<dbReference type="AlphaFoldDB" id="A0AAF0Q9T7"/>
<evidence type="ECO:0000313" key="2">
    <source>
        <dbReference type="EMBL" id="WMV19108.1"/>
    </source>
</evidence>
<evidence type="ECO:0000313" key="3">
    <source>
        <dbReference type="Proteomes" id="UP001234989"/>
    </source>
</evidence>
<feature type="compositionally biased region" description="Low complexity" evidence="1">
    <location>
        <begin position="89"/>
        <end position="108"/>
    </location>
</feature>
<gene>
    <name evidence="2" type="ORF">MTR67_012493</name>
</gene>
<reference evidence="2" key="1">
    <citation type="submission" date="2023-08" db="EMBL/GenBank/DDBJ databases">
        <title>A de novo genome assembly of Solanum verrucosum Schlechtendal, a Mexican diploid species geographically isolated from the other diploid A-genome species in potato relatives.</title>
        <authorList>
            <person name="Hosaka K."/>
        </authorList>
    </citation>
    <scope>NUCLEOTIDE SEQUENCE</scope>
    <source>
        <tissue evidence="2">Young leaves</tissue>
    </source>
</reference>
<dbReference type="PANTHER" id="PTHR15503:SF45">
    <property type="entry name" value="RNA-DIRECTED DNA POLYMERASE HOMOLOG"/>
    <property type="match status" value="1"/>
</dbReference>
<evidence type="ECO:0000256" key="1">
    <source>
        <dbReference type="SAM" id="MobiDB-lite"/>
    </source>
</evidence>
<dbReference type="InterPro" id="IPR032567">
    <property type="entry name" value="RTL1-rel"/>
</dbReference>
<proteinExistence type="predicted"/>
<dbReference type="PANTHER" id="PTHR15503">
    <property type="entry name" value="LDOC1 RELATED"/>
    <property type="match status" value="1"/>
</dbReference>
<accession>A0AAF0Q9T7</accession>
<protein>
    <submittedName>
        <fullName evidence="2">Uncharacterized protein</fullName>
    </submittedName>
</protein>
<organism evidence="2 3">
    <name type="scientific">Solanum verrucosum</name>
    <dbReference type="NCBI Taxonomy" id="315347"/>
    <lineage>
        <taxon>Eukaryota</taxon>
        <taxon>Viridiplantae</taxon>
        <taxon>Streptophyta</taxon>
        <taxon>Embryophyta</taxon>
        <taxon>Tracheophyta</taxon>
        <taxon>Spermatophyta</taxon>
        <taxon>Magnoliopsida</taxon>
        <taxon>eudicotyledons</taxon>
        <taxon>Gunneridae</taxon>
        <taxon>Pentapetalae</taxon>
        <taxon>asterids</taxon>
        <taxon>lamiids</taxon>
        <taxon>Solanales</taxon>
        <taxon>Solanaceae</taxon>
        <taxon>Solanoideae</taxon>
        <taxon>Solaneae</taxon>
        <taxon>Solanum</taxon>
    </lineage>
</organism>
<dbReference type="Proteomes" id="UP001234989">
    <property type="component" value="Chromosome 3"/>
</dbReference>
<feature type="region of interest" description="Disordered" evidence="1">
    <location>
        <begin position="74"/>
        <end position="110"/>
    </location>
</feature>
<sequence>MCRGQISDQKIDLELGSDLEWTWVSDLVLGSNLEPKVDVKSQKNAAFQDLVQEPQKPPIVRGLTHVKPFAQSLTDDPYRRLKSSGGNRSQFQQSSTAPAPSSASAPSSGFDRIRKVGHQDLSHRGVLQVIGLFQLAQSVVRTIQASVLRARKGDFGLGASSGTGGGQRQTSCMLSRLTRTQEDSPNVVIVNFGVSPETLSETFSISTLVGDPVIARLDSNSKNPTLESVPIVNEFPEVFPEDLPGVPPEWEIDFKIDLLPNTQPISIPTYRMAPDELKELK</sequence>